<dbReference type="OrthoDB" id="9769144at2"/>
<accession>A0A1H2ZI36</accession>
<keyword evidence="1" id="KW-0472">Membrane</keyword>
<keyword evidence="1" id="KW-0812">Transmembrane</keyword>
<proteinExistence type="predicted"/>
<evidence type="ECO:0000313" key="2">
    <source>
        <dbReference type="EMBL" id="SDX16369.1"/>
    </source>
</evidence>
<feature type="transmembrane region" description="Helical" evidence="1">
    <location>
        <begin position="691"/>
        <end position="708"/>
    </location>
</feature>
<dbReference type="CDD" id="cd03143">
    <property type="entry name" value="A4_beta-galactosidase_middle_domain"/>
    <property type="match status" value="1"/>
</dbReference>
<protein>
    <submittedName>
        <fullName evidence="2">Uncharacterized membrane protein</fullName>
    </submittedName>
</protein>
<dbReference type="STRING" id="1545044.SAMN05444276_10367"/>
<dbReference type="Gene3D" id="3.40.50.880">
    <property type="match status" value="1"/>
</dbReference>
<organism evidence="2 3">
    <name type="scientific">Paracoccus sanguinis</name>
    <dbReference type="NCBI Taxonomy" id="1545044"/>
    <lineage>
        <taxon>Bacteria</taxon>
        <taxon>Pseudomonadati</taxon>
        <taxon>Pseudomonadota</taxon>
        <taxon>Alphaproteobacteria</taxon>
        <taxon>Rhodobacterales</taxon>
        <taxon>Paracoccaceae</taxon>
        <taxon>Paracoccus</taxon>
    </lineage>
</organism>
<dbReference type="Proteomes" id="UP000182944">
    <property type="component" value="Unassembled WGS sequence"/>
</dbReference>
<gene>
    <name evidence="2" type="ORF">SAMN05444276_10367</name>
</gene>
<dbReference type="PANTHER" id="PTHR37947:SF1">
    <property type="entry name" value="BLL2462 PROTEIN"/>
    <property type="match status" value="1"/>
</dbReference>
<dbReference type="InterPro" id="IPR029062">
    <property type="entry name" value="Class_I_gatase-like"/>
</dbReference>
<evidence type="ECO:0000256" key="1">
    <source>
        <dbReference type="SAM" id="Phobius"/>
    </source>
</evidence>
<keyword evidence="3" id="KW-1185">Reference proteome</keyword>
<dbReference type="AlphaFoldDB" id="A0A1H2ZI36"/>
<dbReference type="EMBL" id="FNNA01000003">
    <property type="protein sequence ID" value="SDX16369.1"/>
    <property type="molecule type" value="Genomic_DNA"/>
</dbReference>
<keyword evidence="1" id="KW-1133">Transmembrane helix</keyword>
<sequence>MTRLTFDPALPWAAVAALAALALAAAALAWARGLPGWPWRGLAGLALAAALAGPGVETGVRRALSDIVLMIEDQSASQSLPGRPAQTAAAAERLAAAVAALPGTELRRIPLGDDPDGTRLGAALTRALAAEPAARLAGVLVLTDGLAHDPAAIPAALPDGAPAPVHVLLTGAPTDWDRRLMIEEAPAFGLIGQPVTLRVRVEDQGTPPDAVAGRAATLGVSIDGAPAAQVAIPPGVPLEIPVTPAHAGQNVVALSLDDPGGAPAQLTDLNDRAAVTIAGVRDRLRVLLVSGEPHPGERAWRNLLKSDPNVDLVHFTILRPPDKMDGVPVDELALIAFPTEALFQDRIGDFDLIILDRYRVRGILPPAYFDNIRRYVEEGGALLVASGPEMAGVESLHLSPLAPILPGRPTGRLIEVPFTPWPTPAGQRHPVTAGLPGTPEGAEGGATHPWGRWLRMAEVIPDPRAEVLLTARPSAVTGSVLESDSPLLIVNRVGRGRVALLASDQVWLWGRGFEGGGPQAELLRRIAHWSLKEPELEEEALDVATAPGMRLVVTRRTMGDSVGAVTITRPDGGNEALTLAPAGAGRFEAVYQAPAPGLYRLAEGALSRVAALGPPAPREFEETVARPDALAPLVAASGGSVQRLSDGVPDLRVVRPGRPAQGEGVARPWIGITPREAAAVDGLAVRPLLPPWGWLALIAGLALAAWLAEGGGPRRR</sequence>
<dbReference type="PANTHER" id="PTHR37947">
    <property type="entry name" value="BLL2462 PROTEIN"/>
    <property type="match status" value="1"/>
</dbReference>
<evidence type="ECO:0000313" key="3">
    <source>
        <dbReference type="Proteomes" id="UP000182944"/>
    </source>
</evidence>
<dbReference type="SUPFAM" id="SSF52317">
    <property type="entry name" value="Class I glutamine amidotransferase-like"/>
    <property type="match status" value="1"/>
</dbReference>
<reference evidence="3" key="1">
    <citation type="submission" date="2016-10" db="EMBL/GenBank/DDBJ databases">
        <authorList>
            <person name="Varghese N."/>
            <person name="Submissions S."/>
        </authorList>
    </citation>
    <scope>NUCLEOTIDE SEQUENCE [LARGE SCALE GENOMIC DNA]</scope>
    <source>
        <strain evidence="3">DSM 29303</strain>
    </source>
</reference>
<dbReference type="RefSeq" id="WP_036731322.1">
    <property type="nucleotide sequence ID" value="NZ_FNNA01000003.1"/>
</dbReference>
<name>A0A1H2ZI36_9RHOB</name>